<evidence type="ECO:0000313" key="2">
    <source>
        <dbReference type="EMBL" id="OGK39386.1"/>
    </source>
</evidence>
<feature type="transmembrane region" description="Helical" evidence="1">
    <location>
        <begin position="142"/>
        <end position="161"/>
    </location>
</feature>
<gene>
    <name evidence="2" type="ORF">A3A74_06140</name>
</gene>
<keyword evidence="1" id="KW-0812">Transmembrane</keyword>
<name>A0A1F7I7P3_9BACT</name>
<evidence type="ECO:0000313" key="3">
    <source>
        <dbReference type="Proteomes" id="UP000179270"/>
    </source>
</evidence>
<dbReference type="EMBL" id="MGAF01000051">
    <property type="protein sequence ID" value="OGK39386.1"/>
    <property type="molecule type" value="Genomic_DNA"/>
</dbReference>
<protein>
    <submittedName>
        <fullName evidence="2">Uncharacterized protein</fullName>
    </submittedName>
</protein>
<reference evidence="2 3" key="1">
    <citation type="journal article" date="2016" name="Nat. Commun.">
        <title>Thousands of microbial genomes shed light on interconnected biogeochemical processes in an aquifer system.</title>
        <authorList>
            <person name="Anantharaman K."/>
            <person name="Brown C.T."/>
            <person name="Hug L.A."/>
            <person name="Sharon I."/>
            <person name="Castelle C.J."/>
            <person name="Probst A.J."/>
            <person name="Thomas B.C."/>
            <person name="Singh A."/>
            <person name="Wilkins M.J."/>
            <person name="Karaoz U."/>
            <person name="Brodie E.L."/>
            <person name="Williams K.H."/>
            <person name="Hubbard S.S."/>
            <person name="Banfield J.F."/>
        </authorList>
    </citation>
    <scope>NUCLEOTIDE SEQUENCE [LARGE SCALE GENOMIC DNA]</scope>
</reference>
<dbReference type="AlphaFoldDB" id="A0A1F7I7P3"/>
<organism evidence="2 3">
    <name type="scientific">Candidatus Roizmanbacteria bacterium RIFCSPLOWO2_01_FULL_35_13</name>
    <dbReference type="NCBI Taxonomy" id="1802055"/>
    <lineage>
        <taxon>Bacteria</taxon>
        <taxon>Candidatus Roizmaniibacteriota</taxon>
    </lineage>
</organism>
<proteinExistence type="predicted"/>
<keyword evidence="1" id="KW-1133">Transmembrane helix</keyword>
<feature type="transmembrane region" description="Helical" evidence="1">
    <location>
        <begin position="112"/>
        <end position="130"/>
    </location>
</feature>
<keyword evidence="1" id="KW-0472">Membrane</keyword>
<comment type="caution">
    <text evidence="2">The sequence shown here is derived from an EMBL/GenBank/DDBJ whole genome shotgun (WGS) entry which is preliminary data.</text>
</comment>
<dbReference type="STRING" id="1802055.A3A74_06140"/>
<feature type="transmembrane region" description="Helical" evidence="1">
    <location>
        <begin position="7"/>
        <end position="28"/>
    </location>
</feature>
<accession>A0A1F7I7P3</accession>
<dbReference type="Proteomes" id="UP000179270">
    <property type="component" value="Unassembled WGS sequence"/>
</dbReference>
<evidence type="ECO:0000256" key="1">
    <source>
        <dbReference type="SAM" id="Phobius"/>
    </source>
</evidence>
<sequence length="220" mass="25893">MKIKSLFILNIIVEVILLAAALFLFYIFQPYQFIDHNKTKVICNKNNASYDIGPNLIHILDRKPDSISDKDIRKLCEYSLINDTQDVLRTPEKINYKIAVNYEHEGNWLESFFISLTVYLLLKYLLQNYLRLTFNFKSIKSILVFIACIVFSWIFFFFFLIKPAKQISCERRLASVVNNFKKSAYGFGLKRLQQEDIKMKPILKKAYAACIRLNLQAFMK</sequence>